<evidence type="ECO:0000313" key="2">
    <source>
        <dbReference type="Proteomes" id="UP000439113"/>
    </source>
</evidence>
<gene>
    <name evidence="1" type="ORF">GJ654_05840</name>
</gene>
<evidence type="ECO:0008006" key="3">
    <source>
        <dbReference type="Google" id="ProtNLM"/>
    </source>
</evidence>
<dbReference type="InterPro" id="IPR005358">
    <property type="entry name" value="Puta_zinc/iron-chelating_dom"/>
</dbReference>
<reference evidence="1 2" key="1">
    <citation type="submission" date="2019-11" db="EMBL/GenBank/DDBJ databases">
        <title>Whole-genome sequence of a Rhodoblastus acidophilus DSM 142.</title>
        <authorList>
            <person name="Kyndt J.A."/>
            <person name="Meyer T.E."/>
        </authorList>
    </citation>
    <scope>NUCLEOTIDE SEQUENCE [LARGE SCALE GENOMIC DNA]</scope>
    <source>
        <strain evidence="1 2">DSM 142</strain>
    </source>
</reference>
<organism evidence="1 2">
    <name type="scientific">Rhodoblastus acidophilus</name>
    <name type="common">Rhodopseudomonas acidophila</name>
    <dbReference type="NCBI Taxonomy" id="1074"/>
    <lineage>
        <taxon>Bacteria</taxon>
        <taxon>Pseudomonadati</taxon>
        <taxon>Pseudomonadota</taxon>
        <taxon>Alphaproteobacteria</taxon>
        <taxon>Hyphomicrobiales</taxon>
        <taxon>Rhodoblastaceae</taxon>
        <taxon>Rhodoblastus</taxon>
    </lineage>
</organism>
<dbReference type="Proteomes" id="UP000439113">
    <property type="component" value="Unassembled WGS sequence"/>
</dbReference>
<dbReference type="AlphaFoldDB" id="A0A6N8DMS4"/>
<protein>
    <recommendedName>
        <fullName evidence="3">YkgJ family cysteine cluster protein</fullName>
    </recommendedName>
</protein>
<evidence type="ECO:0000313" key="1">
    <source>
        <dbReference type="EMBL" id="MTV30513.1"/>
    </source>
</evidence>
<dbReference type="RefSeq" id="WP_155445177.1">
    <property type="nucleotide sequence ID" value="NZ_JAOQNR010000003.1"/>
</dbReference>
<dbReference type="OrthoDB" id="259086at2"/>
<dbReference type="EMBL" id="WNKS01000003">
    <property type="protein sequence ID" value="MTV30513.1"/>
    <property type="molecule type" value="Genomic_DNA"/>
</dbReference>
<dbReference type="Pfam" id="PF03692">
    <property type="entry name" value="CxxCxxCC"/>
    <property type="match status" value="1"/>
</dbReference>
<proteinExistence type="predicted"/>
<name>A0A6N8DMS4_RHOAC</name>
<accession>A0A6N8DMS4</accession>
<sequence>MTENGAQDFFNAVRENFGAIIAAGRGDPRLIDVLATQAIELFERNAEIQSEGQPAPACCRGCATCCALQVSATAPEIFVAARFIRLTAPAFAAHGVDFAPEVAAFVARVKGMDQQARFASQLACPFIINGACAIYAARTLACRGHVGFDRAACEAAARGEDVDTPISSAHKTVRALVQGALQAALRDSGLDWGASEFLAGLDRALQNPDAEARWLSGEEVFADLRLDGGESVADLAGGASSG</sequence>
<comment type="caution">
    <text evidence="1">The sequence shown here is derived from an EMBL/GenBank/DDBJ whole genome shotgun (WGS) entry which is preliminary data.</text>
</comment>